<dbReference type="EMBL" id="CABIJS010000177">
    <property type="protein sequence ID" value="VUZ45411.1"/>
    <property type="molecule type" value="Genomic_DNA"/>
</dbReference>
<sequence>MSKRVLDFPSFYNRLASQKRHICDHALTWPFPGDSYKAGLVFQLTSSSARCSLPLSVTHFKLVVASLNTFSDYPTVGVLLHNCC</sequence>
<reference evidence="1 2" key="1">
    <citation type="submission" date="2019-07" db="EMBL/GenBank/DDBJ databases">
        <authorList>
            <person name="Jastrzebski P J."/>
            <person name="Paukszto L."/>
            <person name="Jastrzebski P J."/>
        </authorList>
    </citation>
    <scope>NUCLEOTIDE SEQUENCE [LARGE SCALE GENOMIC DNA]</scope>
    <source>
        <strain evidence="1 2">WMS-il1</strain>
    </source>
</reference>
<keyword evidence="2" id="KW-1185">Reference proteome</keyword>
<protein>
    <submittedName>
        <fullName evidence="1">Uncharacterized protein</fullName>
    </submittedName>
</protein>
<proteinExistence type="predicted"/>
<dbReference type="AlphaFoldDB" id="A0A564YDR6"/>
<dbReference type="Proteomes" id="UP000321570">
    <property type="component" value="Unassembled WGS sequence"/>
</dbReference>
<evidence type="ECO:0000313" key="2">
    <source>
        <dbReference type="Proteomes" id="UP000321570"/>
    </source>
</evidence>
<organism evidence="1 2">
    <name type="scientific">Hymenolepis diminuta</name>
    <name type="common">Rat tapeworm</name>
    <dbReference type="NCBI Taxonomy" id="6216"/>
    <lineage>
        <taxon>Eukaryota</taxon>
        <taxon>Metazoa</taxon>
        <taxon>Spiralia</taxon>
        <taxon>Lophotrochozoa</taxon>
        <taxon>Platyhelminthes</taxon>
        <taxon>Cestoda</taxon>
        <taxon>Eucestoda</taxon>
        <taxon>Cyclophyllidea</taxon>
        <taxon>Hymenolepididae</taxon>
        <taxon>Hymenolepis</taxon>
    </lineage>
</organism>
<name>A0A564YDR6_HYMDI</name>
<evidence type="ECO:0000313" key="1">
    <source>
        <dbReference type="EMBL" id="VUZ45411.1"/>
    </source>
</evidence>
<accession>A0A564YDR6</accession>
<gene>
    <name evidence="1" type="ORF">WMSIL1_LOCUS5419</name>
</gene>